<dbReference type="EMBL" id="CP019728">
    <property type="protein sequence ID" value="AQS54190.1"/>
    <property type="molecule type" value="Genomic_DNA"/>
</dbReference>
<organism evidence="1 2">
    <name type="scientific">Jeotgalibaca dankookensis</name>
    <dbReference type="NCBI Taxonomy" id="708126"/>
    <lineage>
        <taxon>Bacteria</taxon>
        <taxon>Bacillati</taxon>
        <taxon>Bacillota</taxon>
        <taxon>Bacilli</taxon>
        <taxon>Lactobacillales</taxon>
        <taxon>Carnobacteriaceae</taxon>
        <taxon>Jeotgalibaca</taxon>
    </lineage>
</organism>
<evidence type="ECO:0000313" key="2">
    <source>
        <dbReference type="Proteomes" id="UP000188993"/>
    </source>
</evidence>
<dbReference type="STRING" id="708126.BW727_101866"/>
<dbReference type="RefSeq" id="WP_062467802.1">
    <property type="nucleotide sequence ID" value="NZ_BBYN01000003.1"/>
</dbReference>
<dbReference type="Proteomes" id="UP000188993">
    <property type="component" value="Chromosome"/>
</dbReference>
<name>A0A1S6IRS6_9LACT</name>
<dbReference type="AlphaFoldDB" id="A0A1S6IRS6"/>
<evidence type="ECO:0000313" key="1">
    <source>
        <dbReference type="EMBL" id="AQS54190.1"/>
    </source>
</evidence>
<evidence type="ECO:0008006" key="3">
    <source>
        <dbReference type="Google" id="ProtNLM"/>
    </source>
</evidence>
<proteinExistence type="predicted"/>
<accession>A0A1S6IRS6</accession>
<protein>
    <recommendedName>
        <fullName evidence="3">Flagellar protein FliT</fullName>
    </recommendedName>
</protein>
<dbReference type="KEGG" id="jda:BW727_101866"/>
<gene>
    <name evidence="1" type="ORF">BW727_101866</name>
</gene>
<keyword evidence="2" id="KW-1185">Reference proteome</keyword>
<reference evidence="1 2" key="1">
    <citation type="journal article" date="2014" name="Int. J. Syst. Evol. Microbiol.">
        <title>Jeotgalibaca dankookensis gen. nov., sp. nov., a member of the family Carnobacteriaceae, isolated from seujeot (Korean traditional food).</title>
        <authorList>
            <person name="Lee D.G."/>
            <person name="Trujillo M.E."/>
            <person name="Kang H."/>
            <person name="Ahn T.Y."/>
        </authorList>
    </citation>
    <scope>NUCLEOTIDE SEQUENCE [LARGE SCALE GENOMIC DNA]</scope>
    <source>
        <strain evidence="1 2">EX-07</strain>
    </source>
</reference>
<sequence>MSKRIEILTGIQEKLHTWDQTAQSAHVIIADTKEFILALKEMQPVAYSKEEILLIETIINQQERLITCIKEEKSKLATEIRAMNKKDTLLDSYLYPKRQPVFLNQQV</sequence>